<dbReference type="Pfam" id="PF08241">
    <property type="entry name" value="Methyltransf_11"/>
    <property type="match status" value="1"/>
</dbReference>
<dbReference type="InterPro" id="IPR013216">
    <property type="entry name" value="Methyltransf_11"/>
</dbReference>
<dbReference type="Gene3D" id="3.40.50.150">
    <property type="entry name" value="Vaccinia Virus protein VP39"/>
    <property type="match status" value="1"/>
</dbReference>
<dbReference type="PANTHER" id="PTHR43591:SF24">
    <property type="entry name" value="2-METHOXY-6-POLYPRENYL-1,4-BENZOQUINOL METHYLASE, MITOCHONDRIAL"/>
    <property type="match status" value="1"/>
</dbReference>
<dbReference type="InterPro" id="IPR029063">
    <property type="entry name" value="SAM-dependent_MTases_sf"/>
</dbReference>
<evidence type="ECO:0000259" key="1">
    <source>
        <dbReference type="Pfam" id="PF08241"/>
    </source>
</evidence>
<feature type="domain" description="Methyltransferase type 11" evidence="1">
    <location>
        <begin position="48"/>
        <end position="139"/>
    </location>
</feature>
<dbReference type="CDD" id="cd02440">
    <property type="entry name" value="AdoMet_MTases"/>
    <property type="match status" value="1"/>
</dbReference>
<sequence length="214" mass="24616">MNNRWNEIIYKAWSPVYDKIFNSGNFLEARKRIFQGEKFVENQDILFVGVGTGADLELINHKDLNITAIDYSNEMLEKAKVKFKDSSIHFLKMDAQDMIFKNNKFDVVVGSLILSVVPDAEKCAKEMVRVLKPKGKIIIFDKFSPKGKNLSPVKKAIRPIIRLLGTDIGVNFETIYEINKEVIFVKEDTPILFNGMYRKIVINKMNGIGTYYDH</sequence>
<gene>
    <name evidence="2" type="ORF">JF544_12605</name>
</gene>
<dbReference type="EMBL" id="JAEKJY010000004">
    <property type="protein sequence ID" value="MBN8236097.1"/>
    <property type="molecule type" value="Genomic_DNA"/>
</dbReference>
<evidence type="ECO:0000313" key="2">
    <source>
        <dbReference type="EMBL" id="MBN8236097.1"/>
    </source>
</evidence>
<dbReference type="SUPFAM" id="SSF53335">
    <property type="entry name" value="S-adenosyl-L-methionine-dependent methyltransferases"/>
    <property type="match status" value="1"/>
</dbReference>
<keyword evidence="2" id="KW-0489">Methyltransferase</keyword>
<dbReference type="PANTHER" id="PTHR43591">
    <property type="entry name" value="METHYLTRANSFERASE"/>
    <property type="match status" value="1"/>
</dbReference>
<proteinExistence type="predicted"/>
<organism evidence="2 3">
    <name type="scientific">Halobacillus kuroshimensis</name>
    <dbReference type="NCBI Taxonomy" id="302481"/>
    <lineage>
        <taxon>Bacteria</taxon>
        <taxon>Bacillati</taxon>
        <taxon>Bacillota</taxon>
        <taxon>Bacilli</taxon>
        <taxon>Bacillales</taxon>
        <taxon>Bacillaceae</taxon>
        <taxon>Halobacillus</taxon>
    </lineage>
</organism>
<accession>A0ABS3DXP2</accession>
<dbReference type="RefSeq" id="WP_206934379.1">
    <property type="nucleotide sequence ID" value="NZ_JAEKJY010000004.1"/>
</dbReference>
<protein>
    <submittedName>
        <fullName evidence="2">Class I SAM-dependent methyltransferase</fullName>
    </submittedName>
</protein>
<keyword evidence="3" id="KW-1185">Reference proteome</keyword>
<dbReference type="GO" id="GO:0008168">
    <property type="term" value="F:methyltransferase activity"/>
    <property type="evidence" value="ECO:0007669"/>
    <property type="project" value="UniProtKB-KW"/>
</dbReference>
<name>A0ABS3DXP2_9BACI</name>
<comment type="caution">
    <text evidence="2">The sequence shown here is derived from an EMBL/GenBank/DDBJ whole genome shotgun (WGS) entry which is preliminary data.</text>
</comment>
<reference evidence="2 3" key="1">
    <citation type="submission" date="2020-12" db="EMBL/GenBank/DDBJ databases">
        <title>Oil enriched cultivation method for isolating marine PHA-producing bacteria.</title>
        <authorList>
            <person name="Zheng W."/>
            <person name="Yu S."/>
            <person name="Huang Y."/>
        </authorList>
    </citation>
    <scope>NUCLEOTIDE SEQUENCE [LARGE SCALE GENOMIC DNA]</scope>
    <source>
        <strain evidence="2 3">SY-2-6</strain>
    </source>
</reference>
<dbReference type="GO" id="GO:0032259">
    <property type="term" value="P:methylation"/>
    <property type="evidence" value="ECO:0007669"/>
    <property type="project" value="UniProtKB-KW"/>
</dbReference>
<evidence type="ECO:0000313" key="3">
    <source>
        <dbReference type="Proteomes" id="UP000663970"/>
    </source>
</evidence>
<keyword evidence="2" id="KW-0808">Transferase</keyword>
<dbReference type="Proteomes" id="UP000663970">
    <property type="component" value="Unassembled WGS sequence"/>
</dbReference>